<dbReference type="PANTHER" id="PTHR10889:SF1">
    <property type="entry name" value="DEOXYRIBOSE-PHOSPHATE ALDOLASE"/>
    <property type="match status" value="1"/>
</dbReference>
<evidence type="ECO:0000256" key="3">
    <source>
        <dbReference type="ARBA" id="ARBA00023239"/>
    </source>
</evidence>
<dbReference type="PANTHER" id="PTHR10889">
    <property type="entry name" value="DEOXYRIBOSE-PHOSPHATE ALDOLASE"/>
    <property type="match status" value="1"/>
</dbReference>
<dbReference type="Pfam" id="PF01791">
    <property type="entry name" value="DeoC"/>
    <property type="match status" value="1"/>
</dbReference>
<comment type="caution">
    <text evidence="8">The sequence shown here is derived from an EMBL/GenBank/DDBJ whole genome shotgun (WGS) entry which is preliminary data.</text>
</comment>
<evidence type="ECO:0000256" key="5">
    <source>
        <dbReference type="ARBA" id="ARBA00048791"/>
    </source>
</evidence>
<comment type="catalytic activity">
    <reaction evidence="5 7">
        <text>2-deoxy-D-ribose 5-phosphate = D-glyceraldehyde 3-phosphate + acetaldehyde</text>
        <dbReference type="Rhea" id="RHEA:12821"/>
        <dbReference type="ChEBI" id="CHEBI:15343"/>
        <dbReference type="ChEBI" id="CHEBI:59776"/>
        <dbReference type="ChEBI" id="CHEBI:62877"/>
        <dbReference type="EC" id="4.1.2.4"/>
    </reaction>
</comment>
<evidence type="ECO:0000256" key="1">
    <source>
        <dbReference type="ARBA" id="ARBA00010936"/>
    </source>
</evidence>
<dbReference type="GO" id="GO:0004139">
    <property type="term" value="F:deoxyribose-phosphate aldolase activity"/>
    <property type="evidence" value="ECO:0007669"/>
    <property type="project" value="UniProtKB-UniRule"/>
</dbReference>
<accession>A0A7X2H2G4</accession>
<evidence type="ECO:0000256" key="2">
    <source>
        <dbReference type="ARBA" id="ARBA00022490"/>
    </source>
</evidence>
<dbReference type="AlphaFoldDB" id="A0A7X2H2G4"/>
<dbReference type="UniPathway" id="UPA00002">
    <property type="reaction ID" value="UER00468"/>
</dbReference>
<dbReference type="InterPro" id="IPR011343">
    <property type="entry name" value="DeoC"/>
</dbReference>
<dbReference type="SUPFAM" id="SSF51569">
    <property type="entry name" value="Aldolase"/>
    <property type="match status" value="1"/>
</dbReference>
<dbReference type="Proteomes" id="UP000463051">
    <property type="component" value="Unassembled WGS sequence"/>
</dbReference>
<keyword evidence="3 7" id="KW-0456">Lyase</keyword>
<dbReference type="GO" id="GO:0005737">
    <property type="term" value="C:cytoplasm"/>
    <property type="evidence" value="ECO:0007669"/>
    <property type="project" value="UniProtKB-SubCell"/>
</dbReference>
<comment type="similarity">
    <text evidence="1 7">Belongs to the DeoC/FbaB aldolase family. DeoC type 1 subfamily.</text>
</comment>
<feature type="active site" description="Schiff-base intermediate with acetaldehyde" evidence="7">
    <location>
        <position position="152"/>
    </location>
</feature>
<feature type="active site" description="Proton donor/acceptor" evidence="7">
    <location>
        <position position="89"/>
    </location>
</feature>
<dbReference type="RefSeq" id="WP_154118119.1">
    <property type="nucleotide sequence ID" value="NZ_WJXB01000002.1"/>
</dbReference>
<dbReference type="Gene3D" id="3.20.20.70">
    <property type="entry name" value="Aldolase class I"/>
    <property type="match status" value="1"/>
</dbReference>
<proteinExistence type="inferred from homology"/>
<keyword evidence="4 7" id="KW-0704">Schiff base</keyword>
<dbReference type="GO" id="GO:0016052">
    <property type="term" value="P:carbohydrate catabolic process"/>
    <property type="evidence" value="ECO:0007669"/>
    <property type="project" value="TreeGrafter"/>
</dbReference>
<dbReference type="EMBL" id="WJXB01000002">
    <property type="protein sequence ID" value="MRN52336.1"/>
    <property type="molecule type" value="Genomic_DNA"/>
</dbReference>
<feature type="active site" description="Proton donor/acceptor" evidence="7">
    <location>
        <position position="181"/>
    </location>
</feature>
<gene>
    <name evidence="7 8" type="primary">deoC</name>
    <name evidence="8" type="ORF">GJB61_04925</name>
</gene>
<evidence type="ECO:0000256" key="7">
    <source>
        <dbReference type="HAMAP-Rule" id="MF_00114"/>
    </source>
</evidence>
<dbReference type="GO" id="GO:0006018">
    <property type="term" value="P:2-deoxyribose 1-phosphate catabolic process"/>
    <property type="evidence" value="ECO:0007669"/>
    <property type="project" value="UniProtKB-UniRule"/>
</dbReference>
<comment type="subcellular location">
    <subcellularLocation>
        <location evidence="7">Cytoplasm</location>
    </subcellularLocation>
</comment>
<dbReference type="PIRSF" id="PIRSF001357">
    <property type="entry name" value="DeoC"/>
    <property type="match status" value="1"/>
</dbReference>
<name>A0A7X2H2G4_9BACL</name>
<evidence type="ECO:0000256" key="4">
    <source>
        <dbReference type="ARBA" id="ARBA00023270"/>
    </source>
</evidence>
<dbReference type="InterPro" id="IPR028581">
    <property type="entry name" value="DeoC_typeI"/>
</dbReference>
<keyword evidence="2 7" id="KW-0963">Cytoplasm</keyword>
<dbReference type="NCBIfam" id="TIGR00126">
    <property type="entry name" value="deoC"/>
    <property type="match status" value="1"/>
</dbReference>
<dbReference type="InterPro" id="IPR013785">
    <property type="entry name" value="Aldolase_TIM"/>
</dbReference>
<dbReference type="EC" id="4.1.2.4" evidence="7"/>
<comment type="function">
    <text evidence="6 7">Catalyzes a reversible aldol reaction between acetaldehyde and D-glyceraldehyde 3-phosphate to generate 2-deoxy-D-ribose 5-phosphate.</text>
</comment>
<dbReference type="SMART" id="SM01133">
    <property type="entry name" value="DeoC"/>
    <property type="match status" value="1"/>
</dbReference>
<dbReference type="CDD" id="cd00959">
    <property type="entry name" value="DeoC"/>
    <property type="match status" value="1"/>
</dbReference>
<dbReference type="GO" id="GO:0009264">
    <property type="term" value="P:deoxyribonucleotide catabolic process"/>
    <property type="evidence" value="ECO:0007669"/>
    <property type="project" value="UniProtKB-UniRule"/>
</dbReference>
<dbReference type="InterPro" id="IPR002915">
    <property type="entry name" value="DeoC/FbaB/LacD_aldolase"/>
</dbReference>
<protein>
    <recommendedName>
        <fullName evidence="7">Deoxyribose-phosphate aldolase</fullName>
        <shortName evidence="7">DERA</shortName>
        <ecNumber evidence="7">4.1.2.4</ecNumber>
    </recommendedName>
    <alternativeName>
        <fullName evidence="7">2-deoxy-D-ribose 5-phosphate aldolase</fullName>
    </alternativeName>
    <alternativeName>
        <fullName evidence="7">Phosphodeoxyriboaldolase</fullName>
        <shortName evidence="7">Deoxyriboaldolase</shortName>
    </alternativeName>
</protein>
<reference evidence="8 9" key="1">
    <citation type="submission" date="2019-11" db="EMBL/GenBank/DDBJ databases">
        <title>Paenibacillus monticola sp. nov., a novel PGPR strain isolated from mountain sample in China.</title>
        <authorList>
            <person name="Zhao Q."/>
            <person name="Li H.-P."/>
            <person name="Zhang J.-L."/>
        </authorList>
    </citation>
    <scope>NUCLEOTIDE SEQUENCE [LARGE SCALE GENOMIC DNA]</scope>
    <source>
        <strain evidence="8 9">LC-T2</strain>
    </source>
</reference>
<sequence>MNLSSLIDHTLLRADATKAEITILTEEAKKYEFASVCVNPTWVSYAAEQLMNSKVKVCTVIGFPLGANTSATKAFEAKNAIEGGATEVDVVINIAALKDGDYDCVVQDIKGVVDAATGKALVKVIIEACLLTLEEKKLACQLSVKAGAEFVKTSTGFSTGGATAEDVALMRQVVGDKIGVKASGGIRNLEDMERMIAAGASRIGASSGVKIMEGQSSTSSY</sequence>
<dbReference type="HAMAP" id="MF_00114">
    <property type="entry name" value="DeoC_type1"/>
    <property type="match status" value="1"/>
</dbReference>
<evidence type="ECO:0000313" key="8">
    <source>
        <dbReference type="EMBL" id="MRN52336.1"/>
    </source>
</evidence>
<comment type="pathway">
    <text evidence="7">Carbohydrate degradation; 2-deoxy-D-ribose 1-phosphate degradation; D-glyceraldehyde 3-phosphate and acetaldehyde from 2-deoxy-alpha-D-ribose 1-phosphate: step 2/2.</text>
</comment>
<dbReference type="FunFam" id="3.20.20.70:FF:000044">
    <property type="entry name" value="Deoxyribose-phosphate aldolase"/>
    <property type="match status" value="1"/>
</dbReference>
<evidence type="ECO:0000313" key="9">
    <source>
        <dbReference type="Proteomes" id="UP000463051"/>
    </source>
</evidence>
<keyword evidence="9" id="KW-1185">Reference proteome</keyword>
<organism evidence="8 9">
    <name type="scientific">Paenibacillus monticola</name>
    <dbReference type="NCBI Taxonomy" id="2666075"/>
    <lineage>
        <taxon>Bacteria</taxon>
        <taxon>Bacillati</taxon>
        <taxon>Bacillota</taxon>
        <taxon>Bacilli</taxon>
        <taxon>Bacillales</taxon>
        <taxon>Paenibacillaceae</taxon>
        <taxon>Paenibacillus</taxon>
    </lineage>
</organism>
<evidence type="ECO:0000256" key="6">
    <source>
        <dbReference type="ARBA" id="ARBA00056337"/>
    </source>
</evidence>